<sequence length="244" mass="25911">MAMSCSSLPILKTPANFRVRELEPHQINNTALRNALSTSVSPLRMRPPSLFSNIENLKDLLSDSKPRSNIANPTGSRPPTRLLSSTADSAKSGTSRHRGPSTISRAVTRSKSFPNLLSKSTIVSNEVRSDAMPGQARLVAEMRSCLIEVIARVFLHLVTDGNGQVPSPSAMLSRTHAAAMYTSRGLDSQAQSSISAIVDALDDGLASATADLISSSTSSGSKLNMGTNLTPLPSEIIQRSQTPS</sequence>
<dbReference type="OrthoDB" id="10660606at2759"/>
<gene>
    <name evidence="2" type="ORF">GALMADRAFT_1229679</name>
</gene>
<organism evidence="2 3">
    <name type="scientific">Galerina marginata (strain CBS 339.88)</name>
    <dbReference type="NCBI Taxonomy" id="685588"/>
    <lineage>
        <taxon>Eukaryota</taxon>
        <taxon>Fungi</taxon>
        <taxon>Dikarya</taxon>
        <taxon>Basidiomycota</taxon>
        <taxon>Agaricomycotina</taxon>
        <taxon>Agaricomycetes</taxon>
        <taxon>Agaricomycetidae</taxon>
        <taxon>Agaricales</taxon>
        <taxon>Agaricineae</taxon>
        <taxon>Strophariaceae</taxon>
        <taxon>Galerina</taxon>
    </lineage>
</organism>
<dbReference type="HOGENOM" id="CLU_1138070_0_0_1"/>
<dbReference type="AlphaFoldDB" id="A0A067T7W2"/>
<reference evidence="3" key="1">
    <citation type="journal article" date="2014" name="Proc. Natl. Acad. Sci. U.S.A.">
        <title>Extensive sampling of basidiomycete genomes demonstrates inadequacy of the white-rot/brown-rot paradigm for wood decay fungi.</title>
        <authorList>
            <person name="Riley R."/>
            <person name="Salamov A.A."/>
            <person name="Brown D.W."/>
            <person name="Nagy L.G."/>
            <person name="Floudas D."/>
            <person name="Held B.W."/>
            <person name="Levasseur A."/>
            <person name="Lombard V."/>
            <person name="Morin E."/>
            <person name="Otillar R."/>
            <person name="Lindquist E.A."/>
            <person name="Sun H."/>
            <person name="LaButti K.M."/>
            <person name="Schmutz J."/>
            <person name="Jabbour D."/>
            <person name="Luo H."/>
            <person name="Baker S.E."/>
            <person name="Pisabarro A.G."/>
            <person name="Walton J.D."/>
            <person name="Blanchette R.A."/>
            <person name="Henrissat B."/>
            <person name="Martin F."/>
            <person name="Cullen D."/>
            <person name="Hibbett D.S."/>
            <person name="Grigoriev I.V."/>
        </authorList>
    </citation>
    <scope>NUCLEOTIDE SEQUENCE [LARGE SCALE GENOMIC DNA]</scope>
    <source>
        <strain evidence="3">CBS 339.88</strain>
    </source>
</reference>
<feature type="region of interest" description="Disordered" evidence="1">
    <location>
        <begin position="62"/>
        <end position="108"/>
    </location>
</feature>
<keyword evidence="3" id="KW-1185">Reference proteome</keyword>
<feature type="compositionally biased region" description="Polar residues" evidence="1">
    <location>
        <begin position="67"/>
        <end position="93"/>
    </location>
</feature>
<feature type="compositionally biased region" description="Polar residues" evidence="1">
    <location>
        <begin position="224"/>
        <end position="244"/>
    </location>
</feature>
<proteinExistence type="predicted"/>
<dbReference type="EMBL" id="KL142373">
    <property type="protein sequence ID" value="KDR79236.1"/>
    <property type="molecule type" value="Genomic_DNA"/>
</dbReference>
<accession>A0A067T7W2</accession>
<evidence type="ECO:0000256" key="1">
    <source>
        <dbReference type="SAM" id="MobiDB-lite"/>
    </source>
</evidence>
<evidence type="ECO:0000313" key="3">
    <source>
        <dbReference type="Proteomes" id="UP000027222"/>
    </source>
</evidence>
<feature type="region of interest" description="Disordered" evidence="1">
    <location>
        <begin position="215"/>
        <end position="244"/>
    </location>
</feature>
<evidence type="ECO:0000313" key="2">
    <source>
        <dbReference type="EMBL" id="KDR79236.1"/>
    </source>
</evidence>
<protein>
    <submittedName>
        <fullName evidence="2">Uncharacterized protein</fullName>
    </submittedName>
</protein>
<name>A0A067T7W2_GALM3</name>
<dbReference type="Proteomes" id="UP000027222">
    <property type="component" value="Unassembled WGS sequence"/>
</dbReference>